<comment type="caution">
    <text evidence="1">The sequence shown here is derived from an EMBL/GenBank/DDBJ whole genome shotgun (WGS) entry which is preliminary data.</text>
</comment>
<dbReference type="RefSeq" id="WP_035131830.1">
    <property type="nucleotide sequence ID" value="NZ_JPMD01000015.1"/>
</dbReference>
<evidence type="ECO:0000313" key="1">
    <source>
        <dbReference type="EMBL" id="KEZ87083.1"/>
    </source>
</evidence>
<accession>A0A084JDP9</accession>
<protein>
    <submittedName>
        <fullName evidence="1">Uncharacterized protein</fullName>
    </submittedName>
</protein>
<evidence type="ECO:0000313" key="2">
    <source>
        <dbReference type="Proteomes" id="UP000028542"/>
    </source>
</evidence>
<gene>
    <name evidence="1" type="ORF">IO99_07545</name>
</gene>
<dbReference type="eggNOG" id="ENOG5033VB5">
    <property type="taxonomic scope" value="Bacteria"/>
</dbReference>
<organism evidence="1 2">
    <name type="scientific">Clostridium sulfidigenes</name>
    <dbReference type="NCBI Taxonomy" id="318464"/>
    <lineage>
        <taxon>Bacteria</taxon>
        <taxon>Bacillati</taxon>
        <taxon>Bacillota</taxon>
        <taxon>Clostridia</taxon>
        <taxon>Eubacteriales</taxon>
        <taxon>Clostridiaceae</taxon>
        <taxon>Clostridium</taxon>
    </lineage>
</organism>
<name>A0A084JDP9_9CLOT</name>
<dbReference type="AlphaFoldDB" id="A0A084JDP9"/>
<proteinExistence type="predicted"/>
<sequence>MIYITEPGFEPKHINPFTDERYTDDWIVFCLTNSKNYEITNGRGNSSVYTLKVSKKCKQWEFNLMDFIEYENSYCKNMILSVNEEDLIKAKEAYENHHYNEAFLRGNEPRVLIHSTTMENWEKIKNDGCLKSWNILKKEGSNYKDKPIGELLGDPKDYSDYIMFSNGNVSSEVVVLSKENNKIIMDEKMKYKTGARLYFDIEKIAKDGLLVRDGCHLKVKSMLPLDKYLIWTATWENLNIENKYSTPENFTKIANETFNSLFGDALIK</sequence>
<dbReference type="EMBL" id="JPMD01000015">
    <property type="protein sequence ID" value="KEZ87083.1"/>
    <property type="molecule type" value="Genomic_DNA"/>
</dbReference>
<reference evidence="1 2" key="1">
    <citation type="submission" date="2014-07" db="EMBL/GenBank/DDBJ databases">
        <title>Draft genome of Clostridium sulfidigenes 113A isolated from sediments associated with methane hydrate from Krishna Godavari basin.</title>
        <authorList>
            <person name="Honkalas V.S."/>
            <person name="Dabir A.P."/>
            <person name="Arora P."/>
            <person name="Dhakephalkar P.K."/>
        </authorList>
    </citation>
    <scope>NUCLEOTIDE SEQUENCE [LARGE SCALE GENOMIC DNA]</scope>
    <source>
        <strain evidence="1 2">113A</strain>
    </source>
</reference>
<dbReference type="Proteomes" id="UP000028542">
    <property type="component" value="Unassembled WGS sequence"/>
</dbReference>
<keyword evidence="2" id="KW-1185">Reference proteome</keyword>